<feature type="domain" description="ABC transmembrane type-1" evidence="8">
    <location>
        <begin position="102"/>
        <end position="332"/>
    </location>
</feature>
<keyword evidence="5 7" id="KW-1133">Transmembrane helix</keyword>
<organism evidence="9 10">
    <name type="scientific">Saccharolobus shibatae (strain ATCC 51178 / DSM 5389 / JCM 8931 / NBRC 15437 / B12)</name>
    <name type="common">Sulfolobus shibatae</name>
    <dbReference type="NCBI Taxonomy" id="523848"/>
    <lineage>
        <taxon>Archaea</taxon>
        <taxon>Thermoproteota</taxon>
        <taxon>Thermoprotei</taxon>
        <taxon>Sulfolobales</taxon>
        <taxon>Sulfolobaceae</taxon>
        <taxon>Saccharolobus</taxon>
    </lineage>
</organism>
<dbReference type="GO" id="GO:0055085">
    <property type="term" value="P:transmembrane transport"/>
    <property type="evidence" value="ECO:0007669"/>
    <property type="project" value="InterPro"/>
</dbReference>
<evidence type="ECO:0000256" key="7">
    <source>
        <dbReference type="RuleBase" id="RU363032"/>
    </source>
</evidence>
<comment type="subcellular location">
    <subcellularLocation>
        <location evidence="1 7">Cell membrane</location>
        <topology evidence="1 7">Multi-pass membrane protein</topology>
    </subcellularLocation>
</comment>
<evidence type="ECO:0000259" key="8">
    <source>
        <dbReference type="PROSITE" id="PS50928"/>
    </source>
</evidence>
<dbReference type="AlphaFoldDB" id="A0A8F5BMG8"/>
<dbReference type="GO" id="GO:0005886">
    <property type="term" value="C:plasma membrane"/>
    <property type="evidence" value="ECO:0007669"/>
    <property type="project" value="UniProtKB-SubCell"/>
</dbReference>
<proteinExistence type="inferred from homology"/>
<dbReference type="EMBL" id="CP077717">
    <property type="protein sequence ID" value="QXJ28008.1"/>
    <property type="molecule type" value="Genomic_DNA"/>
</dbReference>
<evidence type="ECO:0000256" key="1">
    <source>
        <dbReference type="ARBA" id="ARBA00004651"/>
    </source>
</evidence>
<protein>
    <submittedName>
        <fullName evidence="9">ABC transporter, permease protein 1 (Cluster 5, nickel/peptides/opines)</fullName>
    </submittedName>
</protein>
<dbReference type="PANTHER" id="PTHR43163:SF6">
    <property type="entry name" value="DIPEPTIDE TRANSPORT SYSTEM PERMEASE PROTEIN DPPB-RELATED"/>
    <property type="match status" value="1"/>
</dbReference>
<comment type="similarity">
    <text evidence="7">Belongs to the binding-protein-dependent transport system permease family.</text>
</comment>
<dbReference type="PANTHER" id="PTHR43163">
    <property type="entry name" value="DIPEPTIDE TRANSPORT SYSTEM PERMEASE PROTEIN DPPB-RELATED"/>
    <property type="match status" value="1"/>
</dbReference>
<feature type="transmembrane region" description="Helical" evidence="7">
    <location>
        <begin position="108"/>
        <end position="129"/>
    </location>
</feature>
<dbReference type="Pfam" id="PF00528">
    <property type="entry name" value="BPD_transp_1"/>
    <property type="match status" value="1"/>
</dbReference>
<gene>
    <name evidence="9" type="ORF">J5U23_00876</name>
</gene>
<feature type="transmembrane region" description="Helical" evidence="7">
    <location>
        <begin position="141"/>
        <end position="166"/>
    </location>
</feature>
<dbReference type="CDD" id="cd06261">
    <property type="entry name" value="TM_PBP2"/>
    <property type="match status" value="1"/>
</dbReference>
<sequence>MSINTVFFIIRRIINAFITLILLIILVFIMIHIIAPNPLALARLYTGPHATYTELEQVAKQYGLDQPLYIQIINYIINIFHGNLGIDPTYKVPVVTLIGKYLPRTLELVIPATILSVVIGLFTGAIAASNRNKPLDYLVRGVYLVTWASPPFLIAVILQLVIAYYLRLLPPTGTVNPVLTPPKSITPFPLLNAMLAGDWPYFSSLVHHMVLPVIAIALVSFGIVTRIARASMLDYMESDFAKLSLMKGLSRRRVVYGVVLRNASIPLVTLIALLFGYSVAGAVVIEDIFQYHGMGYFITQAIESLDYTSILGTTVIVGIAIIIANLVADILYGVLDPRVRIVE</sequence>
<dbReference type="RefSeq" id="WP_218267102.1">
    <property type="nucleotide sequence ID" value="NZ_CP077717.1"/>
</dbReference>
<keyword evidence="4 7" id="KW-0812">Transmembrane</keyword>
<feature type="transmembrane region" description="Helical" evidence="7">
    <location>
        <begin position="254"/>
        <end position="277"/>
    </location>
</feature>
<dbReference type="Pfam" id="PF19300">
    <property type="entry name" value="BPD_transp_1_N"/>
    <property type="match status" value="1"/>
</dbReference>
<reference evidence="9" key="1">
    <citation type="journal article" date="2021" name="Environ. Microbiol.">
        <title>New insights into the diversity and evolution of the archaeal mobilome from three complete genomes of Saccharolobus shibatae.</title>
        <authorList>
            <person name="Medvedeva S."/>
            <person name="Brandt D."/>
            <person name="Cvirkaite-Krupovic V."/>
            <person name="Liu Y."/>
            <person name="Severinov K."/>
            <person name="Ishino S."/>
            <person name="Ishino Y."/>
            <person name="Prangishvili D."/>
            <person name="Kalinowski J."/>
            <person name="Krupovic M."/>
        </authorList>
    </citation>
    <scope>NUCLEOTIDE SEQUENCE</scope>
    <source>
        <strain evidence="9">B12</strain>
    </source>
</reference>
<keyword evidence="2 7" id="KW-0813">Transport</keyword>
<evidence type="ECO:0000256" key="2">
    <source>
        <dbReference type="ARBA" id="ARBA00022448"/>
    </source>
</evidence>
<evidence type="ECO:0000313" key="9">
    <source>
        <dbReference type="EMBL" id="QXJ28008.1"/>
    </source>
</evidence>
<keyword evidence="6 7" id="KW-0472">Membrane</keyword>
<accession>A0A8F5BMG8</accession>
<name>A0A8F5BMG8_SACSH</name>
<feature type="transmembrane region" description="Helical" evidence="7">
    <location>
        <begin position="209"/>
        <end position="228"/>
    </location>
</feature>
<evidence type="ECO:0000256" key="4">
    <source>
        <dbReference type="ARBA" id="ARBA00022692"/>
    </source>
</evidence>
<evidence type="ECO:0000256" key="3">
    <source>
        <dbReference type="ARBA" id="ARBA00022475"/>
    </source>
</evidence>
<dbReference type="KEGG" id="sshi:J5U23_00876"/>
<dbReference type="OrthoDB" id="44105at2157"/>
<keyword evidence="3" id="KW-1003">Cell membrane</keyword>
<evidence type="ECO:0000313" key="10">
    <source>
        <dbReference type="Proteomes" id="UP000694018"/>
    </source>
</evidence>
<dbReference type="InterPro" id="IPR000515">
    <property type="entry name" value="MetI-like"/>
</dbReference>
<dbReference type="GeneID" id="65562475"/>
<feature type="transmembrane region" description="Helical" evidence="7">
    <location>
        <begin position="12"/>
        <end position="35"/>
    </location>
</feature>
<dbReference type="InterPro" id="IPR045621">
    <property type="entry name" value="BPD_transp_1_N"/>
</dbReference>
<dbReference type="Proteomes" id="UP000694018">
    <property type="component" value="Chromosome"/>
</dbReference>
<dbReference type="PROSITE" id="PS50928">
    <property type="entry name" value="ABC_TM1"/>
    <property type="match status" value="1"/>
</dbReference>
<evidence type="ECO:0000256" key="5">
    <source>
        <dbReference type="ARBA" id="ARBA00022989"/>
    </source>
</evidence>
<evidence type="ECO:0000256" key="6">
    <source>
        <dbReference type="ARBA" id="ARBA00023136"/>
    </source>
</evidence>
<feature type="transmembrane region" description="Helical" evidence="7">
    <location>
        <begin position="310"/>
        <end position="335"/>
    </location>
</feature>